<dbReference type="OrthoDB" id="416786at2759"/>
<evidence type="ECO:0000313" key="2">
    <source>
        <dbReference type="EMBL" id="KAE8348774.1"/>
    </source>
</evidence>
<proteinExistence type="inferred from homology"/>
<reference evidence="3" key="1">
    <citation type="submission" date="2019-04" db="EMBL/GenBank/DDBJ databases">
        <title>Friends and foes A comparative genomics studyof 23 Aspergillus species from section Flavi.</title>
        <authorList>
            <consortium name="DOE Joint Genome Institute"/>
            <person name="Kjaerbolling I."/>
            <person name="Vesth T."/>
            <person name="Frisvad J.C."/>
            <person name="Nybo J.L."/>
            <person name="Theobald S."/>
            <person name="Kildgaard S."/>
            <person name="Isbrandt T."/>
            <person name="Kuo A."/>
            <person name="Sato A."/>
            <person name="Lyhne E.K."/>
            <person name="Kogle M.E."/>
            <person name="Wiebenga A."/>
            <person name="Kun R.S."/>
            <person name="Lubbers R.J."/>
            <person name="Makela M.R."/>
            <person name="Barry K."/>
            <person name="Chovatia M."/>
            <person name="Clum A."/>
            <person name="Daum C."/>
            <person name="Haridas S."/>
            <person name="He G."/>
            <person name="LaButti K."/>
            <person name="Lipzen A."/>
            <person name="Mondo S."/>
            <person name="Riley R."/>
            <person name="Salamov A."/>
            <person name="Simmons B.A."/>
            <person name="Magnuson J.K."/>
            <person name="Henrissat B."/>
            <person name="Mortensen U.H."/>
            <person name="Larsen T.O."/>
            <person name="Devries R.P."/>
            <person name="Grigoriev I.V."/>
            <person name="Machida M."/>
            <person name="Baker S.E."/>
            <person name="Andersen M.R."/>
        </authorList>
    </citation>
    <scope>NUCLEOTIDE SEQUENCE [LARGE SCALE GENOMIC DNA]</scope>
    <source>
        <strain evidence="3">CBS 553.77</strain>
    </source>
</reference>
<accession>A0A5N6YTE8</accession>
<dbReference type="Gene3D" id="3.30.559.30">
    <property type="entry name" value="Nonribosomal peptide synthetase, condensation domain"/>
    <property type="match status" value="1"/>
</dbReference>
<dbReference type="PANTHER" id="PTHR45398:SF1">
    <property type="entry name" value="ENZYME, PUTATIVE (JCVI)-RELATED"/>
    <property type="match status" value="1"/>
</dbReference>
<name>A0A5N6YTE8_9EURO</name>
<gene>
    <name evidence="2" type="ORF">BDV28DRAFT_152505</name>
</gene>
<protein>
    <submittedName>
        <fullName evidence="2">Uncharacterized protein</fullName>
    </submittedName>
</protein>
<sequence>MRSPSRWWSRFCVSSSQAPCLYRTEDLVQYGRDGAVHFIGQKDLQVKICGQCVELTEIEFYLHQSLLPFARQVVIDVNTYINSPEIIFGVVSSGRGASVRGIEKILGPTIASTPLRVLINPTQELSSNPRRRPEHICRYLSGKVVVDGGGPAGGPHGRCGLYDPGDLLTYLLVAPYLSYRPARRGIDLGDVTDIGHRPASIGSTVGGQSAVVLSRYWEPLPIVRDLG</sequence>
<dbReference type="Proteomes" id="UP000327118">
    <property type="component" value="Unassembled WGS sequence"/>
</dbReference>
<evidence type="ECO:0000313" key="3">
    <source>
        <dbReference type="Proteomes" id="UP000327118"/>
    </source>
</evidence>
<dbReference type="EMBL" id="ML739403">
    <property type="protein sequence ID" value="KAE8348774.1"/>
    <property type="molecule type" value="Genomic_DNA"/>
</dbReference>
<evidence type="ECO:0000256" key="1">
    <source>
        <dbReference type="ARBA" id="ARBA00029454"/>
    </source>
</evidence>
<keyword evidence="3" id="KW-1185">Reference proteome</keyword>
<dbReference type="AlphaFoldDB" id="A0A5N6YTE8"/>
<organism evidence="2 3">
    <name type="scientific">Aspergillus coremiiformis</name>
    <dbReference type="NCBI Taxonomy" id="138285"/>
    <lineage>
        <taxon>Eukaryota</taxon>
        <taxon>Fungi</taxon>
        <taxon>Dikarya</taxon>
        <taxon>Ascomycota</taxon>
        <taxon>Pezizomycotina</taxon>
        <taxon>Eurotiomycetes</taxon>
        <taxon>Eurotiomycetidae</taxon>
        <taxon>Eurotiales</taxon>
        <taxon>Aspergillaceae</taxon>
        <taxon>Aspergillus</taxon>
        <taxon>Aspergillus subgen. Circumdati</taxon>
    </lineage>
</organism>
<comment type="similarity">
    <text evidence="1">Belongs to the NRP synthetase family.</text>
</comment>
<dbReference type="PANTHER" id="PTHR45398">
    <property type="match status" value="1"/>
</dbReference>
<dbReference type="SUPFAM" id="SSF56801">
    <property type="entry name" value="Acetyl-CoA synthetase-like"/>
    <property type="match status" value="1"/>
</dbReference>